<sequence>MKRIFVLWFALIFLPLFTLRLFQDEMLYINLSKLAFSLTFRPRSSLVFLLTSPLAVVSNVHARVFLLRLSTSLATLLDVLLIYKIAEKLFGKREAFLSSILFLFAFTVLRYGARYTLEPWGTLFMLLAVYWLEDKPLLSSIFAGLAFWARESWLVVWPFYLYYARITKRREFLKIFVVSLVVVTLNFLFMYLVSIGYGGFEKTTVITYPSRTIMSFSSLIPLLIRDWIEFIVAYPLITIGFLYALKEKSSLKVVSIGALFTLNGIIGFIINGPFERYAFGSLAFASIFAGRGLVLLYEKFKVGFSLEKVLAIFLIAKFVVFNIAVIEFSDIGAEGIQDYGYWYDAEVFKILSEHANPQEFLAGTPHPLLLGFRNYCWPDRNISKAISWDPDWLITFKAWVTINNTKDLEVWYVGPYVVIHAKRKGAIKENVHLGNLEFWKLRK</sequence>
<feature type="transmembrane region" description="Helical" evidence="1">
    <location>
        <begin position="251"/>
        <end position="271"/>
    </location>
</feature>
<keyword evidence="4" id="KW-1185">Reference proteome</keyword>
<feature type="transmembrane region" description="Helical" evidence="1">
    <location>
        <begin position="137"/>
        <end position="163"/>
    </location>
</feature>
<feature type="domain" description="Glycosyltransferase RgtA/B/C/D-like" evidence="2">
    <location>
        <begin position="65"/>
        <end position="187"/>
    </location>
</feature>
<dbReference type="OrthoDB" id="98623at2157"/>
<keyword evidence="1" id="KW-1133">Transmembrane helix</keyword>
<accession>A0A2Z2N624</accession>
<reference evidence="3 4" key="1">
    <citation type="submission" date="2016-04" db="EMBL/GenBank/DDBJ databases">
        <title>Complete genome sequence of Thermococcus chitonophagus type strain GC74.</title>
        <authorList>
            <person name="Oger P.M."/>
        </authorList>
    </citation>
    <scope>NUCLEOTIDE SEQUENCE [LARGE SCALE GENOMIC DNA]</scope>
    <source>
        <strain evidence="3 4">GC74</strain>
    </source>
</reference>
<feature type="transmembrane region" description="Helical" evidence="1">
    <location>
        <begin position="309"/>
        <end position="328"/>
    </location>
</feature>
<dbReference type="InterPro" id="IPR038731">
    <property type="entry name" value="RgtA/B/C-like"/>
</dbReference>
<name>A0A2Z2N624_9EURY</name>
<feature type="transmembrane region" description="Helical" evidence="1">
    <location>
        <begin position="95"/>
        <end position="117"/>
    </location>
</feature>
<feature type="transmembrane region" description="Helical" evidence="1">
    <location>
        <begin position="220"/>
        <end position="244"/>
    </location>
</feature>
<evidence type="ECO:0000313" key="4">
    <source>
        <dbReference type="Proteomes" id="UP000250189"/>
    </source>
</evidence>
<dbReference type="RefSeq" id="WP_068576495.1">
    <property type="nucleotide sequence ID" value="NZ_CP015193.1"/>
</dbReference>
<evidence type="ECO:0000259" key="2">
    <source>
        <dbReference type="Pfam" id="PF13231"/>
    </source>
</evidence>
<feature type="transmembrane region" description="Helical" evidence="1">
    <location>
        <begin position="175"/>
        <end position="200"/>
    </location>
</feature>
<dbReference type="GeneID" id="33321446"/>
<feature type="transmembrane region" description="Helical" evidence="1">
    <location>
        <begin position="277"/>
        <end position="297"/>
    </location>
</feature>
<dbReference type="EMBL" id="CP015193">
    <property type="protein sequence ID" value="ASJ16063.1"/>
    <property type="molecule type" value="Genomic_DNA"/>
</dbReference>
<evidence type="ECO:0000256" key="1">
    <source>
        <dbReference type="SAM" id="Phobius"/>
    </source>
</evidence>
<dbReference type="AlphaFoldDB" id="A0A2Z2N624"/>
<evidence type="ECO:0000313" key="3">
    <source>
        <dbReference type="EMBL" id="ASJ16063.1"/>
    </source>
</evidence>
<gene>
    <name evidence="3" type="ORF">A3L04_02690</name>
</gene>
<proteinExistence type="predicted"/>
<dbReference type="Pfam" id="PF13231">
    <property type="entry name" value="PMT_2"/>
    <property type="match status" value="1"/>
</dbReference>
<keyword evidence="1" id="KW-0472">Membrane</keyword>
<dbReference type="Proteomes" id="UP000250189">
    <property type="component" value="Chromosome"/>
</dbReference>
<feature type="transmembrane region" description="Helical" evidence="1">
    <location>
        <begin position="61"/>
        <end position="83"/>
    </location>
</feature>
<organism evidence="3 4">
    <name type="scientific">Thermococcus chitonophagus</name>
    <dbReference type="NCBI Taxonomy" id="54262"/>
    <lineage>
        <taxon>Archaea</taxon>
        <taxon>Methanobacteriati</taxon>
        <taxon>Methanobacteriota</taxon>
        <taxon>Thermococci</taxon>
        <taxon>Thermococcales</taxon>
        <taxon>Thermococcaceae</taxon>
        <taxon>Thermococcus</taxon>
    </lineage>
</organism>
<protein>
    <recommendedName>
        <fullName evidence="2">Glycosyltransferase RgtA/B/C/D-like domain-containing protein</fullName>
    </recommendedName>
</protein>
<keyword evidence="1" id="KW-0812">Transmembrane</keyword>